<feature type="compositionally biased region" description="Basic residues" evidence="4">
    <location>
        <begin position="42"/>
        <end position="58"/>
    </location>
</feature>
<evidence type="ECO:0000256" key="4">
    <source>
        <dbReference type="SAM" id="MobiDB-lite"/>
    </source>
</evidence>
<evidence type="ECO:0000256" key="3">
    <source>
        <dbReference type="PROSITE-ProRule" id="PRU00023"/>
    </source>
</evidence>
<dbReference type="AlphaFoldDB" id="T1P7J3"/>
<dbReference type="EMBL" id="KA644526">
    <property type="protein sequence ID" value="AFP59155.1"/>
    <property type="molecule type" value="mRNA"/>
</dbReference>
<accession>T1P7J3</accession>
<reference evidence="5" key="1">
    <citation type="submission" date="2012-08" db="EMBL/GenBank/DDBJ databases">
        <title>Transcriptome of adult Musca domestica launches a platform for comparative house fly gene expression and characterization of differential gene expression among resistant and susceptible house flies.</title>
        <authorList>
            <person name="Liu N."/>
            <person name="Zhang L."/>
            <person name="Li M."/>
            <person name="Reid W."/>
        </authorList>
    </citation>
    <scope>NUCLEOTIDE SEQUENCE</scope>
    <source>
        <strain evidence="5">ALHF</strain>
        <tissue evidence="5">Whole body</tissue>
    </source>
</reference>
<feature type="compositionally biased region" description="Acidic residues" evidence="4">
    <location>
        <begin position="101"/>
        <end position="111"/>
    </location>
</feature>
<dbReference type="InterPro" id="IPR002110">
    <property type="entry name" value="Ankyrin_rpt"/>
</dbReference>
<dbReference type="VEuPathDB" id="VectorBase:MDOMA2_007052"/>
<keyword evidence="1" id="KW-0479">Metal-binding</keyword>
<dbReference type="SUPFAM" id="SSF48403">
    <property type="entry name" value="Ankyrin repeat"/>
    <property type="match status" value="1"/>
</dbReference>
<feature type="compositionally biased region" description="Basic and acidic residues" evidence="4">
    <location>
        <begin position="130"/>
        <end position="140"/>
    </location>
</feature>
<feature type="region of interest" description="Disordered" evidence="4">
    <location>
        <begin position="467"/>
        <end position="494"/>
    </location>
</feature>
<feature type="region of interest" description="Disordered" evidence="4">
    <location>
        <begin position="1"/>
        <end position="262"/>
    </location>
</feature>
<evidence type="ECO:0000313" key="5">
    <source>
        <dbReference type="EMBL" id="AFP59155.1"/>
    </source>
</evidence>
<feature type="compositionally biased region" description="Basic and acidic residues" evidence="4">
    <location>
        <begin position="1"/>
        <end position="12"/>
    </location>
</feature>
<sequence length="494" mass="56310">MGRKAEYSEKVKKGPGRKARKQGPPTFPKKSFAPMEEEDKKLSHRQKQRLAKRQKNKQIIKEKQKLAKEKKFQQRKQKEYHSDSEEEEEKENLNGNGHVEDDSEMESEEEEQPKKVVAKNSKGQQKKVKGFTDENKEWLKPKQKKAGKQFLEKEAEEDEEEEESDEEEQEVEEGSDDEEEVEASDDDEEIEDEDDEDDDEEGEEEESDDEAEVKLGKLDDLSDDDANSDDDFDVSGDENDDDEDDDEDDDDDDESINIPSMSLSISREDLLIVGEDLGLETYETPGILGSDQESTEGENEPEVIYEVPFSKLDANLMLYQASAVHNLPVMCMAFALGADKNWRNSEDHNRTYLHQAVLSGSVMACEYLLLNGVPIDVVDDNGYSALHKSTEKGFIAQVYLLLKHKAKYDLKANDGKNPLDIAVEQRNADIVTLLRLTRLNDEIGLNDEGNGEDETYKDVMKDFSNFTSSQPRMLRNRNDSNTLESQRSSMTNSD</sequence>
<protein>
    <submittedName>
        <fullName evidence="5">Ankyrin</fullName>
    </submittedName>
</protein>
<proteinExistence type="evidence at transcript level"/>
<feature type="compositionally biased region" description="Acidic residues" evidence="4">
    <location>
        <begin position="221"/>
        <end position="255"/>
    </location>
</feature>
<dbReference type="FunFam" id="1.25.40.20:FF:000275">
    <property type="entry name" value="Uncharacterized protein, isoform B"/>
    <property type="match status" value="1"/>
</dbReference>
<evidence type="ECO:0000256" key="1">
    <source>
        <dbReference type="ARBA" id="ARBA00022723"/>
    </source>
</evidence>
<dbReference type="SMART" id="SM00248">
    <property type="entry name" value="ANK"/>
    <property type="match status" value="3"/>
</dbReference>
<feature type="compositionally biased region" description="Basic and acidic residues" evidence="4">
    <location>
        <begin position="59"/>
        <end position="83"/>
    </location>
</feature>
<dbReference type="GO" id="GO:0005096">
    <property type="term" value="F:GTPase activator activity"/>
    <property type="evidence" value="ECO:0007669"/>
    <property type="project" value="InterPro"/>
</dbReference>
<dbReference type="PANTHER" id="PTHR23180">
    <property type="entry name" value="CENTAURIN/ARF"/>
    <property type="match status" value="1"/>
</dbReference>
<organism evidence="5">
    <name type="scientific">Musca domestica</name>
    <name type="common">House fly</name>
    <dbReference type="NCBI Taxonomy" id="7370"/>
    <lineage>
        <taxon>Eukaryota</taxon>
        <taxon>Metazoa</taxon>
        <taxon>Ecdysozoa</taxon>
        <taxon>Arthropoda</taxon>
        <taxon>Hexapoda</taxon>
        <taxon>Insecta</taxon>
        <taxon>Pterygota</taxon>
        <taxon>Neoptera</taxon>
        <taxon>Endopterygota</taxon>
        <taxon>Diptera</taxon>
        <taxon>Brachycera</taxon>
        <taxon>Muscomorpha</taxon>
        <taxon>Muscoidea</taxon>
        <taxon>Muscidae</taxon>
        <taxon>Musca</taxon>
    </lineage>
</organism>
<dbReference type="VEuPathDB" id="VectorBase:MDOMA2_009250"/>
<feature type="compositionally biased region" description="Acidic residues" evidence="4">
    <location>
        <begin position="154"/>
        <end position="211"/>
    </location>
</feature>
<feature type="compositionally biased region" description="Polar residues" evidence="4">
    <location>
        <begin position="479"/>
        <end position="494"/>
    </location>
</feature>
<dbReference type="GO" id="GO:0046872">
    <property type="term" value="F:metal ion binding"/>
    <property type="evidence" value="ECO:0007669"/>
    <property type="project" value="UniProtKB-KW"/>
</dbReference>
<dbReference type="PROSITE" id="PS50088">
    <property type="entry name" value="ANK_REPEAT"/>
    <property type="match status" value="1"/>
</dbReference>
<dbReference type="InterPro" id="IPR036770">
    <property type="entry name" value="Ankyrin_rpt-contain_sf"/>
</dbReference>
<dbReference type="PANTHER" id="PTHR23180:SF399">
    <property type="entry name" value="BLOWN FUSE, ISOFORM A-RELATED"/>
    <property type="match status" value="1"/>
</dbReference>
<dbReference type="Pfam" id="PF12796">
    <property type="entry name" value="Ank_2"/>
    <property type="match status" value="1"/>
</dbReference>
<evidence type="ECO:0000256" key="2">
    <source>
        <dbReference type="ARBA" id="ARBA00022833"/>
    </source>
</evidence>
<dbReference type="VEuPathDB" id="VectorBase:MDOA008594"/>
<keyword evidence="3" id="KW-0040">ANK repeat</keyword>
<dbReference type="InterPro" id="IPR045258">
    <property type="entry name" value="ACAP1/2/3-like"/>
</dbReference>
<dbReference type="VEuPathDB" id="VectorBase:MDOA014530"/>
<dbReference type="Gene3D" id="1.25.40.20">
    <property type="entry name" value="Ankyrin repeat-containing domain"/>
    <property type="match status" value="1"/>
</dbReference>
<keyword evidence="2" id="KW-0862">Zinc</keyword>
<name>T1P7J3_MUSDO</name>
<feature type="repeat" description="ANK" evidence="3">
    <location>
        <begin position="348"/>
        <end position="380"/>
    </location>
</feature>